<sequence>MLPPLPAESQVLRLTLPMYCSVECCLLPKSWFGRVPVTLRNRSHDNDSRCFTASLSVHQRQRHLFMF</sequence>
<dbReference type="AlphaFoldDB" id="A0A5B7EC55"/>
<proteinExistence type="predicted"/>
<organism evidence="1 2">
    <name type="scientific">Portunus trituberculatus</name>
    <name type="common">Swimming crab</name>
    <name type="synonym">Neptunus trituberculatus</name>
    <dbReference type="NCBI Taxonomy" id="210409"/>
    <lineage>
        <taxon>Eukaryota</taxon>
        <taxon>Metazoa</taxon>
        <taxon>Ecdysozoa</taxon>
        <taxon>Arthropoda</taxon>
        <taxon>Crustacea</taxon>
        <taxon>Multicrustacea</taxon>
        <taxon>Malacostraca</taxon>
        <taxon>Eumalacostraca</taxon>
        <taxon>Eucarida</taxon>
        <taxon>Decapoda</taxon>
        <taxon>Pleocyemata</taxon>
        <taxon>Brachyura</taxon>
        <taxon>Eubrachyura</taxon>
        <taxon>Portunoidea</taxon>
        <taxon>Portunidae</taxon>
        <taxon>Portuninae</taxon>
        <taxon>Portunus</taxon>
    </lineage>
</organism>
<comment type="caution">
    <text evidence="1">The sequence shown here is derived from an EMBL/GenBank/DDBJ whole genome shotgun (WGS) entry which is preliminary data.</text>
</comment>
<protein>
    <submittedName>
        <fullName evidence="1">Uncharacterized protein</fullName>
    </submittedName>
</protein>
<gene>
    <name evidence="1" type="ORF">E2C01_025039</name>
</gene>
<reference evidence="1 2" key="1">
    <citation type="submission" date="2019-05" db="EMBL/GenBank/DDBJ databases">
        <title>Another draft genome of Portunus trituberculatus and its Hox gene families provides insights of decapod evolution.</title>
        <authorList>
            <person name="Jeong J.-H."/>
            <person name="Song I."/>
            <person name="Kim S."/>
            <person name="Choi T."/>
            <person name="Kim D."/>
            <person name="Ryu S."/>
            <person name="Kim W."/>
        </authorList>
    </citation>
    <scope>NUCLEOTIDE SEQUENCE [LARGE SCALE GENOMIC DNA]</scope>
    <source>
        <tissue evidence="1">Muscle</tissue>
    </source>
</reference>
<name>A0A5B7EC55_PORTR</name>
<accession>A0A5B7EC55</accession>
<evidence type="ECO:0000313" key="2">
    <source>
        <dbReference type="Proteomes" id="UP000324222"/>
    </source>
</evidence>
<evidence type="ECO:0000313" key="1">
    <source>
        <dbReference type="EMBL" id="MPC31742.1"/>
    </source>
</evidence>
<keyword evidence="2" id="KW-1185">Reference proteome</keyword>
<dbReference type="Proteomes" id="UP000324222">
    <property type="component" value="Unassembled WGS sequence"/>
</dbReference>
<dbReference type="EMBL" id="VSRR010002496">
    <property type="protein sequence ID" value="MPC31742.1"/>
    <property type="molecule type" value="Genomic_DNA"/>
</dbReference>